<evidence type="ECO:0000256" key="3">
    <source>
        <dbReference type="ARBA" id="ARBA00022517"/>
    </source>
</evidence>
<evidence type="ECO:0000256" key="4">
    <source>
        <dbReference type="ARBA" id="ARBA00022552"/>
    </source>
</evidence>
<dbReference type="InterPro" id="IPR016024">
    <property type="entry name" value="ARM-type_fold"/>
</dbReference>
<keyword evidence="11" id="KW-1185">Reference proteome</keyword>
<evidence type="ECO:0000313" key="11">
    <source>
        <dbReference type="Proteomes" id="UP000265020"/>
    </source>
</evidence>
<reference evidence="10" key="1">
    <citation type="submission" date="2025-08" db="UniProtKB">
        <authorList>
            <consortium name="Ensembl"/>
        </authorList>
    </citation>
    <scope>IDENTIFICATION</scope>
</reference>
<dbReference type="Proteomes" id="UP000265020">
    <property type="component" value="Unassembled WGS sequence"/>
</dbReference>
<feature type="coiled-coil region" evidence="8">
    <location>
        <begin position="372"/>
        <end position="399"/>
    </location>
</feature>
<dbReference type="GO" id="GO:0045943">
    <property type="term" value="P:positive regulation of transcription by RNA polymerase I"/>
    <property type="evidence" value="ECO:0007669"/>
    <property type="project" value="TreeGrafter"/>
</dbReference>
<dbReference type="InterPro" id="IPR012954">
    <property type="entry name" value="BP28_C_dom"/>
</dbReference>
<comment type="function">
    <text evidence="7">Involved in nucleolar processing of pre-18S ribosomal RNA.</text>
</comment>
<keyword evidence="5 7" id="KW-0539">Nucleus</keyword>
<comment type="subcellular location">
    <subcellularLocation>
        <location evidence="1 7">Nucleus</location>
        <location evidence="1 7">Nucleolus</location>
    </subcellularLocation>
</comment>
<dbReference type="GO" id="GO:0030515">
    <property type="term" value="F:snoRNA binding"/>
    <property type="evidence" value="ECO:0007669"/>
    <property type="project" value="TreeGrafter"/>
</dbReference>
<dbReference type="GO" id="GO:0032040">
    <property type="term" value="C:small-subunit processome"/>
    <property type="evidence" value="ECO:0007669"/>
    <property type="project" value="TreeGrafter"/>
</dbReference>
<name>A0A3Q2DDE5_CYPVA</name>
<dbReference type="GO" id="GO:0030686">
    <property type="term" value="C:90S preribosome"/>
    <property type="evidence" value="ECO:0007669"/>
    <property type="project" value="TreeGrafter"/>
</dbReference>
<sequence>MPAVLHVLSDRKELLTNEIYQLSAVTALQRVTETLPHFISPYLQDIILQVTHQKTASSSSSSSSPSAQLCLRVSSLRSTLATKLPPRVLLPTLSRCYSSMVEDRKVSGALMSVLKEHIAQMDSEQLAVHQSELTTFFLTALDFRAERSQGDLQRAWQVEGGVIECLITMVMKLSEVTFRPLFFKLFDWTKSDRKERLLTFYRLCDRIAERLKGLFVLFAGSLVKPLADVLKQTNGSRTDELVFDSEEKNCLLLQLVLDVLQKIFLYDTQRFLSKERADALLGPLVDQLENGLGGPQTYQNRVTQHLVPCVGQFSVALADDAQWKTLNYQVLLKTRHSDAKVRFSSLLLLMELASKLKENYVVLLPETIPFLAELMEDECEEVEQQVQKVIQEMENILGEPLQSYF</sequence>
<dbReference type="AlphaFoldDB" id="A0A3Q2DDE5"/>
<evidence type="ECO:0000313" key="10">
    <source>
        <dbReference type="Ensembl" id="ENSCVAP00000016847.1"/>
    </source>
</evidence>
<comment type="similarity">
    <text evidence="2 7">Belongs to the HEATR1/UTP10 family.</text>
</comment>
<dbReference type="Ensembl" id="ENSCVAT00000032078.1">
    <property type="protein sequence ID" value="ENSCVAP00000016847.1"/>
    <property type="gene ID" value="ENSCVAG00000019966.1"/>
</dbReference>
<dbReference type="Gene3D" id="1.25.10.10">
    <property type="entry name" value="Leucine-rich Repeat Variant"/>
    <property type="match status" value="2"/>
</dbReference>
<dbReference type="GO" id="GO:0034455">
    <property type="term" value="C:t-UTP complex"/>
    <property type="evidence" value="ECO:0007669"/>
    <property type="project" value="TreeGrafter"/>
</dbReference>
<organism evidence="10 11">
    <name type="scientific">Cyprinodon variegatus</name>
    <name type="common">Sheepshead minnow</name>
    <dbReference type="NCBI Taxonomy" id="28743"/>
    <lineage>
        <taxon>Eukaryota</taxon>
        <taxon>Metazoa</taxon>
        <taxon>Chordata</taxon>
        <taxon>Craniata</taxon>
        <taxon>Vertebrata</taxon>
        <taxon>Euteleostomi</taxon>
        <taxon>Actinopterygii</taxon>
        <taxon>Neopterygii</taxon>
        <taxon>Teleostei</taxon>
        <taxon>Neoteleostei</taxon>
        <taxon>Acanthomorphata</taxon>
        <taxon>Ovalentaria</taxon>
        <taxon>Atherinomorphae</taxon>
        <taxon>Cyprinodontiformes</taxon>
        <taxon>Cyprinodontidae</taxon>
        <taxon>Cyprinodon</taxon>
    </lineage>
</organism>
<keyword evidence="3 7" id="KW-0690">Ribosome biogenesis</keyword>
<keyword evidence="6 7" id="KW-0687">Ribonucleoprotein</keyword>
<dbReference type="InterPro" id="IPR011989">
    <property type="entry name" value="ARM-like"/>
</dbReference>
<feature type="domain" description="BP28 C-terminal" evidence="9">
    <location>
        <begin position="123"/>
        <end position="271"/>
    </location>
</feature>
<evidence type="ECO:0000256" key="7">
    <source>
        <dbReference type="RuleBase" id="RU367065"/>
    </source>
</evidence>
<keyword evidence="4 7" id="KW-0698">rRNA processing</keyword>
<dbReference type="GeneTree" id="ENSGT00390000015845"/>
<protein>
    <recommendedName>
        <fullName evidence="7">HEAT repeat-containing protein 1</fullName>
    </recommendedName>
</protein>
<evidence type="ECO:0000256" key="8">
    <source>
        <dbReference type="SAM" id="Coils"/>
    </source>
</evidence>
<dbReference type="PANTHER" id="PTHR13457:SF1">
    <property type="entry name" value="HEAT REPEAT-CONTAINING PROTEIN 1"/>
    <property type="match status" value="1"/>
</dbReference>
<dbReference type="Pfam" id="PF08146">
    <property type="entry name" value="BP28CT"/>
    <property type="match status" value="1"/>
</dbReference>
<dbReference type="SMART" id="SM01036">
    <property type="entry name" value="BP28CT"/>
    <property type="match status" value="1"/>
</dbReference>
<dbReference type="SUPFAM" id="SSF48371">
    <property type="entry name" value="ARM repeat"/>
    <property type="match status" value="1"/>
</dbReference>
<dbReference type="InterPro" id="IPR040191">
    <property type="entry name" value="UTP10"/>
</dbReference>
<keyword evidence="8" id="KW-0175">Coiled coil</keyword>
<dbReference type="PANTHER" id="PTHR13457">
    <property type="entry name" value="BAP28"/>
    <property type="match status" value="1"/>
</dbReference>
<evidence type="ECO:0000256" key="6">
    <source>
        <dbReference type="ARBA" id="ARBA00023274"/>
    </source>
</evidence>
<evidence type="ECO:0000256" key="1">
    <source>
        <dbReference type="ARBA" id="ARBA00004604"/>
    </source>
</evidence>
<dbReference type="STRING" id="28743.ENSCVAP00000016847"/>
<accession>A0A3Q2DDE5</accession>
<evidence type="ECO:0000256" key="5">
    <source>
        <dbReference type="ARBA" id="ARBA00023242"/>
    </source>
</evidence>
<proteinExistence type="inferred from homology"/>
<dbReference type="GO" id="GO:0000462">
    <property type="term" value="P:maturation of SSU-rRNA from tricistronic rRNA transcript (SSU-rRNA, 5.8S rRNA, LSU-rRNA)"/>
    <property type="evidence" value="ECO:0007669"/>
    <property type="project" value="TreeGrafter"/>
</dbReference>
<reference evidence="10" key="2">
    <citation type="submission" date="2025-09" db="UniProtKB">
        <authorList>
            <consortium name="Ensembl"/>
        </authorList>
    </citation>
    <scope>IDENTIFICATION</scope>
</reference>
<evidence type="ECO:0000259" key="9">
    <source>
        <dbReference type="SMART" id="SM01036"/>
    </source>
</evidence>
<evidence type="ECO:0000256" key="2">
    <source>
        <dbReference type="ARBA" id="ARBA00010559"/>
    </source>
</evidence>